<dbReference type="FunFam" id="3.10.490.20:FF:000001">
    <property type="entry name" value="dynein heavy chain 7, axonemal"/>
    <property type="match status" value="1"/>
</dbReference>
<dbReference type="AlphaFoldDB" id="A0A0D3JXZ7"/>
<dbReference type="EnsemblProtists" id="EOD28382">
    <property type="protein sequence ID" value="EOD28382"/>
    <property type="gene ID" value="EMIHUDRAFT_99888"/>
</dbReference>
<proteinExistence type="predicted"/>
<dbReference type="Proteomes" id="UP000013827">
    <property type="component" value="Unassembled WGS sequence"/>
</dbReference>
<organism evidence="3 4">
    <name type="scientific">Emiliania huxleyi (strain CCMP1516)</name>
    <dbReference type="NCBI Taxonomy" id="280463"/>
    <lineage>
        <taxon>Eukaryota</taxon>
        <taxon>Haptista</taxon>
        <taxon>Haptophyta</taxon>
        <taxon>Prymnesiophyceae</taxon>
        <taxon>Isochrysidales</taxon>
        <taxon>Noelaerhabdaceae</taxon>
        <taxon>Emiliania</taxon>
    </lineage>
</organism>
<name>A0A0D3JXZ7_EMIH1</name>
<dbReference type="InterPro" id="IPR042219">
    <property type="entry name" value="AAA_lid_11_sf"/>
</dbReference>
<feature type="domain" description="Dynein heavy chain C-terminal" evidence="2">
    <location>
        <begin position="179"/>
        <end position="492"/>
    </location>
</feature>
<dbReference type="InterPro" id="IPR041658">
    <property type="entry name" value="AAA_lid_11"/>
</dbReference>
<dbReference type="Gene3D" id="3.10.490.20">
    <property type="match status" value="1"/>
</dbReference>
<evidence type="ECO:0000313" key="4">
    <source>
        <dbReference type="Proteomes" id="UP000013827"/>
    </source>
</evidence>
<dbReference type="Pfam" id="PF18199">
    <property type="entry name" value="Dynein_C"/>
    <property type="match status" value="1"/>
</dbReference>
<feature type="domain" description="Dynein heavy chain AAA lid" evidence="1">
    <location>
        <begin position="34"/>
        <end position="173"/>
    </location>
</feature>
<dbReference type="OMA" id="EKPEYWI"/>
<dbReference type="InterPro" id="IPR041228">
    <property type="entry name" value="Dynein_C"/>
</dbReference>
<reference evidence="4" key="1">
    <citation type="journal article" date="2013" name="Nature">
        <title>Pan genome of the phytoplankton Emiliania underpins its global distribution.</title>
        <authorList>
            <person name="Read B.A."/>
            <person name="Kegel J."/>
            <person name="Klute M.J."/>
            <person name="Kuo A."/>
            <person name="Lefebvre S.C."/>
            <person name="Maumus F."/>
            <person name="Mayer C."/>
            <person name="Miller J."/>
            <person name="Monier A."/>
            <person name="Salamov A."/>
            <person name="Young J."/>
            <person name="Aguilar M."/>
            <person name="Claverie J.M."/>
            <person name="Frickenhaus S."/>
            <person name="Gonzalez K."/>
            <person name="Herman E.K."/>
            <person name="Lin Y.C."/>
            <person name="Napier J."/>
            <person name="Ogata H."/>
            <person name="Sarno A.F."/>
            <person name="Shmutz J."/>
            <person name="Schroeder D."/>
            <person name="de Vargas C."/>
            <person name="Verret F."/>
            <person name="von Dassow P."/>
            <person name="Valentin K."/>
            <person name="Van de Peer Y."/>
            <person name="Wheeler G."/>
            <person name="Dacks J.B."/>
            <person name="Delwiche C.F."/>
            <person name="Dyhrman S.T."/>
            <person name="Glockner G."/>
            <person name="John U."/>
            <person name="Richards T."/>
            <person name="Worden A.Z."/>
            <person name="Zhang X."/>
            <person name="Grigoriev I.V."/>
            <person name="Allen A.E."/>
            <person name="Bidle K."/>
            <person name="Borodovsky M."/>
            <person name="Bowler C."/>
            <person name="Brownlee C."/>
            <person name="Cock J.M."/>
            <person name="Elias M."/>
            <person name="Gladyshev V.N."/>
            <person name="Groth M."/>
            <person name="Guda C."/>
            <person name="Hadaegh A."/>
            <person name="Iglesias-Rodriguez M.D."/>
            <person name="Jenkins J."/>
            <person name="Jones B.M."/>
            <person name="Lawson T."/>
            <person name="Leese F."/>
            <person name="Lindquist E."/>
            <person name="Lobanov A."/>
            <person name="Lomsadze A."/>
            <person name="Malik S.B."/>
            <person name="Marsh M.E."/>
            <person name="Mackinder L."/>
            <person name="Mock T."/>
            <person name="Mueller-Roeber B."/>
            <person name="Pagarete A."/>
            <person name="Parker M."/>
            <person name="Probert I."/>
            <person name="Quesneville H."/>
            <person name="Raines C."/>
            <person name="Rensing S.A."/>
            <person name="Riano-Pachon D.M."/>
            <person name="Richier S."/>
            <person name="Rokitta S."/>
            <person name="Shiraiwa Y."/>
            <person name="Soanes D.M."/>
            <person name="van der Giezen M."/>
            <person name="Wahlund T.M."/>
            <person name="Williams B."/>
            <person name="Wilson W."/>
            <person name="Wolfe G."/>
            <person name="Wurch L.L."/>
        </authorList>
    </citation>
    <scope>NUCLEOTIDE SEQUENCE</scope>
</reference>
<dbReference type="GO" id="GO:0030286">
    <property type="term" value="C:dynein complex"/>
    <property type="evidence" value="ECO:0007669"/>
    <property type="project" value="InterPro"/>
</dbReference>
<reference evidence="3" key="2">
    <citation type="submission" date="2024-10" db="UniProtKB">
        <authorList>
            <consortium name="EnsemblProtists"/>
        </authorList>
    </citation>
    <scope>IDENTIFICATION</scope>
</reference>
<dbReference type="Gene3D" id="1.20.1270.280">
    <property type="match status" value="1"/>
</dbReference>
<dbReference type="GeneID" id="17273928"/>
<dbReference type="GO" id="GO:0045505">
    <property type="term" value="F:dynein intermediate chain binding"/>
    <property type="evidence" value="ECO:0007669"/>
    <property type="project" value="InterPro"/>
</dbReference>
<evidence type="ECO:0000313" key="3">
    <source>
        <dbReference type="EnsemblProtists" id="EOD28382"/>
    </source>
</evidence>
<evidence type="ECO:0008006" key="5">
    <source>
        <dbReference type="Google" id="ProtNLM"/>
    </source>
</evidence>
<dbReference type="GO" id="GO:0007018">
    <property type="term" value="P:microtubule-based movement"/>
    <property type="evidence" value="ECO:0007669"/>
    <property type="project" value="InterPro"/>
</dbReference>
<evidence type="ECO:0000259" key="1">
    <source>
        <dbReference type="Pfam" id="PF18198"/>
    </source>
</evidence>
<protein>
    <recommendedName>
        <fullName evidence="5">Dynein heavy chain</fullName>
    </recommendedName>
</protein>
<sequence length="497" mass="55527">MTIEPPRGIKMNMKGSYNNITDPYLDAHPKAPQFKKLLYGLCFFHALLQDRRRFGALGFNIRYEFTAGDLKCCMLQLETYLAKYDEVPYQVLVNLFGHINYGGRITDDWDRRCVLTTLMSIVNEGIMSDTFMLAPGSDCYASPADTSVAGYLESIGDFPLNPHPNVFGLHANADITCAQNETQELCDIMLSLQPKVSTGGGKSREEVIAEVAAGLQARDLKPFPMDEIAARYPLSYEQSMNTVLSQECIRYNRLIRVYNKSLADLLKALKGLIVMSAELEAMATSLYSNQVPAMWAKVAYPSLKPLAAWVDDLARRIEFLQSWDRGGPPPAYWISGFFFPQAFLTGTLQNYARKHKVAIDTVSFAFHVMAQEPNSVAEAPEDGCYVFGMFLEGAVWDPDACLLAEARPKELYSVFPMLWLKPEVDRKPPTSGVYSCPLYKTTTRAGTLSTTGHSTNFVLMIELPSDKPCSGTFSRYAETFSAHWIGRAVALFTTLTY</sequence>
<dbReference type="InterPro" id="IPR043160">
    <property type="entry name" value="Dynein_C_barrel"/>
</dbReference>
<dbReference type="Gene3D" id="1.10.8.720">
    <property type="entry name" value="Region D6 of dynein motor"/>
    <property type="match status" value="1"/>
</dbReference>
<dbReference type="FunFam" id="1.10.8.720:FF:000001">
    <property type="entry name" value="dynein heavy chain 7, axonemal"/>
    <property type="match status" value="1"/>
</dbReference>
<dbReference type="KEGG" id="ehx:EMIHUDRAFT_99888"/>
<dbReference type="STRING" id="2903.R1D056"/>
<dbReference type="PANTHER" id="PTHR22878:SF73">
    <property type="entry name" value="DYNEIN AXONEMAL HEAVY CHAIN 1"/>
    <property type="match status" value="1"/>
</dbReference>
<accession>A0A0D3JXZ7</accession>
<evidence type="ECO:0000259" key="2">
    <source>
        <dbReference type="Pfam" id="PF18199"/>
    </source>
</evidence>
<keyword evidence="4" id="KW-1185">Reference proteome</keyword>
<dbReference type="GO" id="GO:0051959">
    <property type="term" value="F:dynein light intermediate chain binding"/>
    <property type="evidence" value="ECO:0007669"/>
    <property type="project" value="InterPro"/>
</dbReference>
<dbReference type="RefSeq" id="XP_005780811.1">
    <property type="nucleotide sequence ID" value="XM_005780754.1"/>
</dbReference>
<dbReference type="PANTHER" id="PTHR22878">
    <property type="entry name" value="DYNEIN HEAVY CHAIN 6, AXONEMAL-LIKE-RELATED"/>
    <property type="match status" value="1"/>
</dbReference>
<dbReference type="Pfam" id="PF18198">
    <property type="entry name" value="AAA_lid_11"/>
    <property type="match status" value="1"/>
</dbReference>
<dbReference type="FunFam" id="1.20.1270.280:FF:000001">
    <property type="entry name" value="dynein heavy chain 7, axonemal"/>
    <property type="match status" value="1"/>
</dbReference>
<dbReference type="InterPro" id="IPR026983">
    <property type="entry name" value="DHC"/>
</dbReference>
<dbReference type="HOGENOM" id="CLU_000038_1_3_1"/>